<dbReference type="PANTHER" id="PTHR33545:SF5">
    <property type="entry name" value="UPF0750 MEMBRANE PROTEIN YITT"/>
    <property type="match status" value="1"/>
</dbReference>
<dbReference type="RefSeq" id="WP_148377801.1">
    <property type="nucleotide sequence ID" value="NZ_VSIY01000006.1"/>
</dbReference>
<protein>
    <submittedName>
        <fullName evidence="7">YitT family protein</fullName>
    </submittedName>
</protein>
<evidence type="ECO:0000313" key="8">
    <source>
        <dbReference type="Proteomes" id="UP000322080"/>
    </source>
</evidence>
<keyword evidence="2" id="KW-1003">Cell membrane</keyword>
<feature type="transmembrane region" description="Helical" evidence="6">
    <location>
        <begin position="177"/>
        <end position="194"/>
    </location>
</feature>
<comment type="caution">
    <text evidence="7">The sequence shown here is derived from an EMBL/GenBank/DDBJ whole genome shotgun (WGS) entry which is preliminary data.</text>
</comment>
<proteinExistence type="predicted"/>
<evidence type="ECO:0000256" key="3">
    <source>
        <dbReference type="ARBA" id="ARBA00022692"/>
    </source>
</evidence>
<dbReference type="AlphaFoldDB" id="A0A5D0RIH9"/>
<keyword evidence="5 6" id="KW-0472">Membrane</keyword>
<evidence type="ECO:0000256" key="6">
    <source>
        <dbReference type="SAM" id="Phobius"/>
    </source>
</evidence>
<feature type="transmembrane region" description="Helical" evidence="6">
    <location>
        <begin position="20"/>
        <end position="44"/>
    </location>
</feature>
<evidence type="ECO:0000256" key="2">
    <source>
        <dbReference type="ARBA" id="ARBA00022475"/>
    </source>
</evidence>
<accession>A0A5D0RIH9</accession>
<name>A0A5D0RIH9_9RHOB</name>
<dbReference type="Proteomes" id="UP000322080">
    <property type="component" value="Unassembled WGS sequence"/>
</dbReference>
<dbReference type="EMBL" id="VSIY01000006">
    <property type="protein sequence ID" value="TYB81407.1"/>
    <property type="molecule type" value="Genomic_DNA"/>
</dbReference>
<reference evidence="7 8" key="1">
    <citation type="submission" date="2019-08" db="EMBL/GenBank/DDBJ databases">
        <title>Identification of a novel species of the genus Boseongicola.</title>
        <authorList>
            <person name="Zhang X.-Q."/>
        </authorList>
    </citation>
    <scope>NUCLEOTIDE SEQUENCE [LARGE SCALE GENOMIC DNA]</scope>
    <source>
        <strain evidence="7 8">HY14</strain>
    </source>
</reference>
<dbReference type="Pfam" id="PF02588">
    <property type="entry name" value="YitT_membrane"/>
    <property type="match status" value="1"/>
</dbReference>
<keyword evidence="3 6" id="KW-0812">Transmembrane</keyword>
<organism evidence="7 8">
    <name type="scientific">Maritimibacter fusiformis</name>
    <dbReference type="NCBI Taxonomy" id="2603819"/>
    <lineage>
        <taxon>Bacteria</taxon>
        <taxon>Pseudomonadati</taxon>
        <taxon>Pseudomonadota</taxon>
        <taxon>Alphaproteobacteria</taxon>
        <taxon>Rhodobacterales</taxon>
        <taxon>Roseobacteraceae</taxon>
        <taxon>Maritimibacter</taxon>
    </lineage>
</organism>
<feature type="transmembrane region" description="Helical" evidence="6">
    <location>
        <begin position="112"/>
        <end position="130"/>
    </location>
</feature>
<keyword evidence="8" id="KW-1185">Reference proteome</keyword>
<dbReference type="GO" id="GO:0005886">
    <property type="term" value="C:plasma membrane"/>
    <property type="evidence" value="ECO:0007669"/>
    <property type="project" value="UniProtKB-SubCell"/>
</dbReference>
<evidence type="ECO:0000256" key="1">
    <source>
        <dbReference type="ARBA" id="ARBA00004651"/>
    </source>
</evidence>
<dbReference type="InterPro" id="IPR003740">
    <property type="entry name" value="YitT"/>
</dbReference>
<feature type="transmembrane region" description="Helical" evidence="6">
    <location>
        <begin position="50"/>
        <end position="70"/>
    </location>
</feature>
<evidence type="ECO:0000256" key="5">
    <source>
        <dbReference type="ARBA" id="ARBA00023136"/>
    </source>
</evidence>
<keyword evidence="4 6" id="KW-1133">Transmembrane helix</keyword>
<feature type="transmembrane region" description="Helical" evidence="6">
    <location>
        <begin position="82"/>
        <end position="100"/>
    </location>
</feature>
<sequence length="204" mass="21771">MLLLSSPPDRHSPVEDLIGFLSGTVLVAVSVQFLQAAGLITGQIAGLSLIVAYMGGWSFGMVFFVLNLPFYAFALARMGWRFTLKTFLAVALLSVITDLLSRFTTLEVTHPAVAALAAGILASAGLVILFRHGASLGGVGIMALYLQDRAGIRAGLVQLVFDLGVLVLALFLFPLTVVVWSFAGAALLNIVIALNHRRDRYIAK</sequence>
<dbReference type="InterPro" id="IPR051461">
    <property type="entry name" value="UPF0750_membrane"/>
</dbReference>
<evidence type="ECO:0000313" key="7">
    <source>
        <dbReference type="EMBL" id="TYB81407.1"/>
    </source>
</evidence>
<comment type="subcellular location">
    <subcellularLocation>
        <location evidence="1">Cell membrane</location>
        <topology evidence="1">Multi-pass membrane protein</topology>
    </subcellularLocation>
</comment>
<gene>
    <name evidence="7" type="ORF">FVF75_09875</name>
</gene>
<evidence type="ECO:0000256" key="4">
    <source>
        <dbReference type="ARBA" id="ARBA00022989"/>
    </source>
</evidence>
<dbReference type="PANTHER" id="PTHR33545">
    <property type="entry name" value="UPF0750 MEMBRANE PROTEIN YITT-RELATED"/>
    <property type="match status" value="1"/>
</dbReference>
<feature type="transmembrane region" description="Helical" evidence="6">
    <location>
        <begin position="150"/>
        <end position="171"/>
    </location>
</feature>